<sequence length="109" mass="12060">MLAHLSGFVVACLGWIPPLAVYLAKRNQSPFVRHHASEAANFQLTLLIPYVFAWVVFIGLGIFFPEMSWIGSLLIALIWIGAIVFGVLGASGANKGTWYRYPVSIRLLK</sequence>
<evidence type="ECO:0008006" key="8">
    <source>
        <dbReference type="Google" id="ProtNLM"/>
    </source>
</evidence>
<organism evidence="6 7">
    <name type="scientific">Nocardiopsis sinuspersici</name>
    <dbReference type="NCBI Taxonomy" id="501010"/>
    <lineage>
        <taxon>Bacteria</taxon>
        <taxon>Bacillati</taxon>
        <taxon>Actinomycetota</taxon>
        <taxon>Actinomycetes</taxon>
        <taxon>Streptosporangiales</taxon>
        <taxon>Nocardiopsidaceae</taxon>
        <taxon>Nocardiopsis</taxon>
    </lineage>
</organism>
<proteinExistence type="predicted"/>
<evidence type="ECO:0000256" key="5">
    <source>
        <dbReference type="SAM" id="Phobius"/>
    </source>
</evidence>
<keyword evidence="2 5" id="KW-0812">Transmembrane</keyword>
<evidence type="ECO:0000313" key="6">
    <source>
        <dbReference type="EMBL" id="OOC52991.1"/>
    </source>
</evidence>
<protein>
    <recommendedName>
        <fullName evidence="8">DUF4870 domain-containing protein</fullName>
    </recommendedName>
</protein>
<feature type="transmembrane region" description="Helical" evidence="5">
    <location>
        <begin position="6"/>
        <end position="24"/>
    </location>
</feature>
<keyword evidence="3 5" id="KW-1133">Transmembrane helix</keyword>
<dbReference type="STRING" id="501010.NOSIN_03445"/>
<dbReference type="RefSeq" id="WP_077689344.1">
    <property type="nucleotide sequence ID" value="NZ_MCOK01000001.1"/>
</dbReference>
<evidence type="ECO:0000256" key="3">
    <source>
        <dbReference type="ARBA" id="ARBA00022989"/>
    </source>
</evidence>
<evidence type="ECO:0000256" key="1">
    <source>
        <dbReference type="ARBA" id="ARBA00004141"/>
    </source>
</evidence>
<feature type="transmembrane region" description="Helical" evidence="5">
    <location>
        <begin position="70"/>
        <end position="90"/>
    </location>
</feature>
<dbReference type="AlphaFoldDB" id="A0A1V3BWV1"/>
<dbReference type="InterPro" id="IPR019109">
    <property type="entry name" value="MamF_MmsF"/>
</dbReference>
<dbReference type="OrthoDB" id="9808930at2"/>
<feature type="transmembrane region" description="Helical" evidence="5">
    <location>
        <begin position="44"/>
        <end position="64"/>
    </location>
</feature>
<comment type="caution">
    <text evidence="6">The sequence shown here is derived from an EMBL/GenBank/DDBJ whole genome shotgun (WGS) entry which is preliminary data.</text>
</comment>
<name>A0A1V3BWV1_9ACTN</name>
<evidence type="ECO:0000256" key="4">
    <source>
        <dbReference type="ARBA" id="ARBA00023136"/>
    </source>
</evidence>
<accession>A0A1V3BWV1</accession>
<comment type="subcellular location">
    <subcellularLocation>
        <location evidence="1">Membrane</location>
        <topology evidence="1">Multi-pass membrane protein</topology>
    </subcellularLocation>
</comment>
<dbReference type="EMBL" id="MCOK01000001">
    <property type="protein sequence ID" value="OOC52991.1"/>
    <property type="molecule type" value="Genomic_DNA"/>
</dbReference>
<keyword evidence="7" id="KW-1185">Reference proteome</keyword>
<reference evidence="7" key="1">
    <citation type="submission" date="2016-08" db="EMBL/GenBank/DDBJ databases">
        <authorList>
            <person name="Tokovenko B."/>
            <person name="Kalinowski J."/>
        </authorList>
    </citation>
    <scope>NUCLEOTIDE SEQUENCE [LARGE SCALE GENOMIC DNA]</scope>
    <source>
        <strain evidence="7">UTMC102</strain>
    </source>
</reference>
<keyword evidence="4 5" id="KW-0472">Membrane</keyword>
<gene>
    <name evidence="6" type="ORF">NOSIN_03445</name>
</gene>
<evidence type="ECO:0000256" key="2">
    <source>
        <dbReference type="ARBA" id="ARBA00022692"/>
    </source>
</evidence>
<dbReference type="Proteomes" id="UP000189004">
    <property type="component" value="Unassembled WGS sequence"/>
</dbReference>
<evidence type="ECO:0000313" key="7">
    <source>
        <dbReference type="Proteomes" id="UP000189004"/>
    </source>
</evidence>
<dbReference type="Pfam" id="PF09685">
    <property type="entry name" value="MamF_MmsF"/>
    <property type="match status" value="1"/>
</dbReference>